<accession>A0A0A0M0F2</accession>
<proteinExistence type="predicted"/>
<keyword evidence="2" id="KW-1185">Reference proteome</keyword>
<dbReference type="Gramene" id="KGN65701">
    <property type="protein sequence ID" value="KGN65701"/>
    <property type="gene ID" value="Csa_1G502890"/>
</dbReference>
<evidence type="ECO:0000313" key="2">
    <source>
        <dbReference type="Proteomes" id="UP000029981"/>
    </source>
</evidence>
<evidence type="ECO:0000313" key="1">
    <source>
        <dbReference type="EMBL" id="KGN65701.1"/>
    </source>
</evidence>
<dbReference type="EMBL" id="CM002922">
    <property type="protein sequence ID" value="KGN65701.1"/>
    <property type="molecule type" value="Genomic_DNA"/>
</dbReference>
<sequence>MKSMVIGTWAECARRKIEHYYEVCRGKYEVASNRNGPCSVNIVDCQNGYPYCRLFIFVDDQDFDVSHCFRRQPTSSRVSTVFASDPQPLPFLSTTHNHEEAL</sequence>
<reference evidence="1 2" key="3">
    <citation type="journal article" date="2010" name="BMC Genomics">
        <title>Transcriptome sequencing and comparative analysis of cucumber flowers with different sex types.</title>
        <authorList>
            <person name="Guo S."/>
            <person name="Zheng Y."/>
            <person name="Joung J.G."/>
            <person name="Liu S."/>
            <person name="Zhang Z."/>
            <person name="Crasta O.R."/>
            <person name="Sobral B.W."/>
            <person name="Xu Y."/>
            <person name="Huang S."/>
            <person name="Fei Z."/>
        </authorList>
    </citation>
    <scope>NUCLEOTIDE SEQUENCE [LARGE SCALE GENOMIC DNA]</scope>
    <source>
        <strain evidence="2">cv. 9930</strain>
    </source>
</reference>
<organism evidence="1 2">
    <name type="scientific">Cucumis sativus</name>
    <name type="common">Cucumber</name>
    <dbReference type="NCBI Taxonomy" id="3659"/>
    <lineage>
        <taxon>Eukaryota</taxon>
        <taxon>Viridiplantae</taxon>
        <taxon>Streptophyta</taxon>
        <taxon>Embryophyta</taxon>
        <taxon>Tracheophyta</taxon>
        <taxon>Spermatophyta</taxon>
        <taxon>Magnoliopsida</taxon>
        <taxon>eudicotyledons</taxon>
        <taxon>Gunneridae</taxon>
        <taxon>Pentapetalae</taxon>
        <taxon>rosids</taxon>
        <taxon>fabids</taxon>
        <taxon>Cucurbitales</taxon>
        <taxon>Cucurbitaceae</taxon>
        <taxon>Benincaseae</taxon>
        <taxon>Cucumis</taxon>
    </lineage>
</organism>
<reference evidence="1 2" key="4">
    <citation type="journal article" date="2011" name="BMC Genomics">
        <title>RNA-Seq improves annotation of protein-coding genes in the cucumber genome.</title>
        <authorList>
            <person name="Li Z."/>
            <person name="Zhang Z."/>
            <person name="Yan P."/>
            <person name="Huang S."/>
            <person name="Fei Z."/>
            <person name="Lin K."/>
        </authorList>
    </citation>
    <scope>NUCLEOTIDE SEQUENCE [LARGE SCALE GENOMIC DNA]</scope>
    <source>
        <strain evidence="2">cv. 9930</strain>
    </source>
</reference>
<dbReference type="Proteomes" id="UP000029981">
    <property type="component" value="Chromosome 1"/>
</dbReference>
<reference evidence="1 2" key="2">
    <citation type="journal article" date="2009" name="PLoS ONE">
        <title>An integrated genetic and cytogenetic map of the cucumber genome.</title>
        <authorList>
            <person name="Ren Y."/>
            <person name="Zhang Z."/>
            <person name="Liu J."/>
            <person name="Staub J.E."/>
            <person name="Han Y."/>
            <person name="Cheng Z."/>
            <person name="Li X."/>
            <person name="Lu J."/>
            <person name="Miao H."/>
            <person name="Kang H."/>
            <person name="Xie B."/>
            <person name="Gu X."/>
            <person name="Wang X."/>
            <person name="Du Y."/>
            <person name="Jin W."/>
            <person name="Huang S."/>
        </authorList>
    </citation>
    <scope>NUCLEOTIDE SEQUENCE [LARGE SCALE GENOMIC DNA]</scope>
    <source>
        <strain evidence="2">cv. 9930</strain>
    </source>
</reference>
<name>A0A0A0M0F2_CUCSA</name>
<reference evidence="1 2" key="1">
    <citation type="journal article" date="2009" name="Nat. Genet.">
        <title>The genome of the cucumber, Cucumis sativus L.</title>
        <authorList>
            <person name="Huang S."/>
            <person name="Li R."/>
            <person name="Zhang Z."/>
            <person name="Li L."/>
            <person name="Gu X."/>
            <person name="Fan W."/>
            <person name="Lucas W.J."/>
            <person name="Wang X."/>
            <person name="Xie B."/>
            <person name="Ni P."/>
            <person name="Ren Y."/>
            <person name="Zhu H."/>
            <person name="Li J."/>
            <person name="Lin K."/>
            <person name="Jin W."/>
            <person name="Fei Z."/>
            <person name="Li G."/>
            <person name="Staub J."/>
            <person name="Kilian A."/>
            <person name="van der Vossen E.A."/>
            <person name="Wu Y."/>
            <person name="Guo J."/>
            <person name="He J."/>
            <person name="Jia Z."/>
            <person name="Ren Y."/>
            <person name="Tian G."/>
            <person name="Lu Y."/>
            <person name="Ruan J."/>
            <person name="Qian W."/>
            <person name="Wang M."/>
            <person name="Huang Q."/>
            <person name="Li B."/>
            <person name="Xuan Z."/>
            <person name="Cao J."/>
            <person name="Asan"/>
            <person name="Wu Z."/>
            <person name="Zhang J."/>
            <person name="Cai Q."/>
            <person name="Bai Y."/>
            <person name="Zhao B."/>
            <person name="Han Y."/>
            <person name="Li Y."/>
            <person name="Li X."/>
            <person name="Wang S."/>
            <person name="Shi Q."/>
            <person name="Liu S."/>
            <person name="Cho W.K."/>
            <person name="Kim J.Y."/>
            <person name="Xu Y."/>
            <person name="Heller-Uszynska K."/>
            <person name="Miao H."/>
            <person name="Cheng Z."/>
            <person name="Zhang S."/>
            <person name="Wu J."/>
            <person name="Yang Y."/>
            <person name="Kang H."/>
            <person name="Li M."/>
            <person name="Liang H."/>
            <person name="Ren X."/>
            <person name="Shi Z."/>
            <person name="Wen M."/>
            <person name="Jian M."/>
            <person name="Yang H."/>
            <person name="Zhang G."/>
            <person name="Yang Z."/>
            <person name="Chen R."/>
            <person name="Liu S."/>
            <person name="Li J."/>
            <person name="Ma L."/>
            <person name="Liu H."/>
            <person name="Zhou Y."/>
            <person name="Zhao J."/>
            <person name="Fang X."/>
            <person name="Li G."/>
            <person name="Fang L."/>
            <person name="Li Y."/>
            <person name="Liu D."/>
            <person name="Zheng H."/>
            <person name="Zhang Y."/>
            <person name="Qin N."/>
            <person name="Li Z."/>
            <person name="Yang G."/>
            <person name="Yang S."/>
            <person name="Bolund L."/>
            <person name="Kristiansen K."/>
            <person name="Zheng H."/>
            <person name="Li S."/>
            <person name="Zhang X."/>
            <person name="Yang H."/>
            <person name="Wang J."/>
            <person name="Sun R."/>
            <person name="Zhang B."/>
            <person name="Jiang S."/>
            <person name="Wang J."/>
            <person name="Du Y."/>
            <person name="Li S."/>
        </authorList>
    </citation>
    <scope>NUCLEOTIDE SEQUENCE [LARGE SCALE GENOMIC DNA]</scope>
    <source>
        <strain evidence="2">cv. 9930</strain>
    </source>
</reference>
<gene>
    <name evidence="1" type="ORF">Csa_1G502890</name>
</gene>
<protein>
    <submittedName>
        <fullName evidence="1">Uncharacterized protein</fullName>
    </submittedName>
</protein>
<dbReference type="AlphaFoldDB" id="A0A0A0M0F2"/>